<keyword evidence="2" id="KW-0521">NADP</keyword>
<evidence type="ECO:0000313" key="11">
    <source>
        <dbReference type="Proteomes" id="UP000029074"/>
    </source>
</evidence>
<evidence type="ECO:0000313" key="8">
    <source>
        <dbReference type="EMBL" id="EFA22327.1"/>
    </source>
</evidence>
<dbReference type="SUPFAM" id="SSF51430">
    <property type="entry name" value="NAD(P)-linked oxidoreductase"/>
    <property type="match status" value="1"/>
</dbReference>
<reference evidence="9 11" key="2">
    <citation type="submission" date="2014-03" db="EMBL/GenBank/DDBJ databases">
        <title>Genomics of Bifidobacteria.</title>
        <authorList>
            <person name="Ventura M."/>
            <person name="Milani C."/>
            <person name="Lugli G.A."/>
        </authorList>
    </citation>
    <scope>NUCLEOTIDE SEQUENCE [LARGE SCALE GENOMIC DNA]</scope>
    <source>
        <strain evidence="9 11">LMG 11596</strain>
    </source>
</reference>
<evidence type="ECO:0000256" key="2">
    <source>
        <dbReference type="ARBA" id="ARBA00022857"/>
    </source>
</evidence>
<evidence type="ECO:0000256" key="3">
    <source>
        <dbReference type="ARBA" id="ARBA00023002"/>
    </source>
</evidence>
<feature type="domain" description="NADP-dependent oxidoreductase" evidence="7">
    <location>
        <begin position="31"/>
        <end position="281"/>
    </location>
</feature>
<evidence type="ECO:0000256" key="4">
    <source>
        <dbReference type="PIRSR" id="PIRSR000097-1"/>
    </source>
</evidence>
<evidence type="ECO:0000313" key="10">
    <source>
        <dbReference type="Proteomes" id="UP000003656"/>
    </source>
</evidence>
<dbReference type="Proteomes" id="UP000029074">
    <property type="component" value="Unassembled WGS sequence"/>
</dbReference>
<protein>
    <submittedName>
        <fullName evidence="9">2,5-diketo-D-gluconic acid reductase</fullName>
        <ecNumber evidence="9">1.1.1.283</ecNumber>
    </submittedName>
    <submittedName>
        <fullName evidence="8">Oxidoreductase, aldo/keto reductase family protein</fullName>
    </submittedName>
</protein>
<dbReference type="Gene3D" id="3.20.20.100">
    <property type="entry name" value="NADP-dependent oxidoreductase domain"/>
    <property type="match status" value="1"/>
</dbReference>
<evidence type="ECO:0000256" key="1">
    <source>
        <dbReference type="ARBA" id="ARBA00007905"/>
    </source>
</evidence>
<dbReference type="InterPro" id="IPR036812">
    <property type="entry name" value="NAD(P)_OxRdtase_dom_sf"/>
</dbReference>
<dbReference type="Proteomes" id="UP000003656">
    <property type="component" value="Unassembled WGS sequence"/>
</dbReference>
<evidence type="ECO:0000259" key="7">
    <source>
        <dbReference type="Pfam" id="PF00248"/>
    </source>
</evidence>
<dbReference type="eggNOG" id="COG0656">
    <property type="taxonomic scope" value="Bacteria"/>
</dbReference>
<keyword evidence="11" id="KW-1185">Reference proteome</keyword>
<dbReference type="STRING" id="561180.BIFGAL_04086"/>
<dbReference type="CDD" id="cd19071">
    <property type="entry name" value="AKR_AKR1-5-like"/>
    <property type="match status" value="1"/>
</dbReference>
<dbReference type="AlphaFoldDB" id="D1NW41"/>
<dbReference type="PIRSF" id="PIRSF000097">
    <property type="entry name" value="AKR"/>
    <property type="match status" value="1"/>
</dbReference>
<name>D1NW41_9BIFI</name>
<dbReference type="EMBL" id="ABXB03000004">
    <property type="protein sequence ID" value="EFA22327.1"/>
    <property type="molecule type" value="Genomic_DNA"/>
</dbReference>
<dbReference type="PANTHER" id="PTHR43827:SF3">
    <property type="entry name" value="NADP-DEPENDENT OXIDOREDUCTASE DOMAIN-CONTAINING PROTEIN"/>
    <property type="match status" value="1"/>
</dbReference>
<dbReference type="PRINTS" id="PR00069">
    <property type="entry name" value="ALDKETRDTASE"/>
</dbReference>
<dbReference type="Pfam" id="PF00248">
    <property type="entry name" value="Aldo_ket_red"/>
    <property type="match status" value="1"/>
</dbReference>
<dbReference type="GO" id="GO:0043892">
    <property type="term" value="F:methylglyoxal reductase (NADPH) activity"/>
    <property type="evidence" value="ECO:0007669"/>
    <property type="project" value="UniProtKB-EC"/>
</dbReference>
<dbReference type="OrthoDB" id="9804790at2"/>
<feature type="binding site" evidence="5">
    <location>
        <position position="122"/>
    </location>
    <ligand>
        <name>substrate</name>
    </ligand>
</feature>
<dbReference type="PROSITE" id="PS00798">
    <property type="entry name" value="ALDOKETO_REDUCTASE_1"/>
    <property type="match status" value="1"/>
</dbReference>
<dbReference type="InterPro" id="IPR023210">
    <property type="entry name" value="NADP_OxRdtase_dom"/>
</dbReference>
<feature type="site" description="Lowers pKa of active site Tyr" evidence="6">
    <location>
        <position position="89"/>
    </location>
</feature>
<gene>
    <name evidence="9" type="ORF">BGLCM_0063</name>
    <name evidence="8" type="ORF">BIFGAL_04086</name>
</gene>
<dbReference type="PANTHER" id="PTHR43827">
    <property type="entry name" value="2,5-DIKETO-D-GLUCONIC ACID REDUCTASE"/>
    <property type="match status" value="1"/>
</dbReference>
<dbReference type="FunFam" id="3.20.20.100:FF:000002">
    <property type="entry name" value="2,5-diketo-D-gluconic acid reductase A"/>
    <property type="match status" value="1"/>
</dbReference>
<evidence type="ECO:0000256" key="5">
    <source>
        <dbReference type="PIRSR" id="PIRSR000097-2"/>
    </source>
</evidence>
<comment type="similarity">
    <text evidence="1">Belongs to the aldo/keto reductase family.</text>
</comment>
<proteinExistence type="inferred from homology"/>
<keyword evidence="3 9" id="KW-0560">Oxidoreductase</keyword>
<dbReference type="InterPro" id="IPR018170">
    <property type="entry name" value="Aldo/ket_reductase_CS"/>
</dbReference>
<dbReference type="EMBL" id="JGYW01000001">
    <property type="protein sequence ID" value="KFI60044.1"/>
    <property type="molecule type" value="Genomic_DNA"/>
</dbReference>
<dbReference type="RefSeq" id="WP_006295545.1">
    <property type="nucleotide sequence ID" value="NZ_ABXB03000004.1"/>
</dbReference>
<evidence type="ECO:0000256" key="6">
    <source>
        <dbReference type="PIRSR" id="PIRSR000097-3"/>
    </source>
</evidence>
<dbReference type="InterPro" id="IPR020471">
    <property type="entry name" value="AKR"/>
</dbReference>
<evidence type="ECO:0000313" key="9">
    <source>
        <dbReference type="EMBL" id="KFI60044.1"/>
    </source>
</evidence>
<reference evidence="8 10" key="1">
    <citation type="submission" date="2009-11" db="EMBL/GenBank/DDBJ databases">
        <authorList>
            <person name="Weinstock G."/>
            <person name="Sodergren E."/>
            <person name="Clifton S."/>
            <person name="Fulton L."/>
            <person name="Fulton B."/>
            <person name="Courtney L."/>
            <person name="Fronick C."/>
            <person name="Harrison M."/>
            <person name="Strong C."/>
            <person name="Farmer C."/>
            <person name="Delahaunty K."/>
            <person name="Markovic C."/>
            <person name="Hall O."/>
            <person name="Minx P."/>
            <person name="Tomlinson C."/>
            <person name="Mitreva M."/>
            <person name="Nelson J."/>
            <person name="Hou S."/>
            <person name="Wollam A."/>
            <person name="Pepin K.H."/>
            <person name="Johnson M."/>
            <person name="Bhonagiri V."/>
            <person name="Nash W.E."/>
            <person name="Warren W."/>
            <person name="Chinwalla A."/>
            <person name="Mardis E.R."/>
            <person name="Wilson R.K."/>
        </authorList>
    </citation>
    <scope>NUCLEOTIDE SEQUENCE [LARGE SCALE GENOMIC DNA]</scope>
    <source>
        <strain evidence="8 10">DSM 20093</strain>
    </source>
</reference>
<dbReference type="EC" id="1.1.1.283" evidence="9"/>
<comment type="caution">
    <text evidence="8">The sequence shown here is derived from an EMBL/GenBank/DDBJ whole genome shotgun (WGS) entry which is preliminary data.</text>
</comment>
<organism evidence="8 10">
    <name type="scientific">Bifidobacterium gallicum DSM 20093 = LMG 11596</name>
    <dbReference type="NCBI Taxonomy" id="561180"/>
    <lineage>
        <taxon>Bacteria</taxon>
        <taxon>Bacillati</taxon>
        <taxon>Actinomycetota</taxon>
        <taxon>Actinomycetes</taxon>
        <taxon>Bifidobacteriales</taxon>
        <taxon>Bifidobacteriaceae</taxon>
        <taxon>Bifidobacterium</taxon>
    </lineage>
</organism>
<feature type="active site" description="Proton donor" evidence="4">
    <location>
        <position position="64"/>
    </location>
</feature>
<sequence length="302" mass="34129">MTEERVNKYDAANSAVSATFKLRNGNLIPQLGLGTWLIDNDKVKRVVVDALKMGYRLIDTAQAYDNEEGVGEGIRESGVDRKDIYLTSKIRAEYKTYDEARRSIDESLQKLGTDYLDLMLIHCPQPWDEYGSDNHYYAENLEVWKALEDAFREDKVRAIGVANFGKADLQNILDHAVEMPFVDQVLTHAGHTDLDLLEFIKQSDMQAEAHSPMGHGEVLQNPVLVELAHKYGCSVASLCIKYTIELGCVALPKATSWEHLEDNMNTHFEIDPKDMDTLKHLKIEDYGESAQFPCYSKAPKIA</sequence>
<accession>D1NW41</accession>